<evidence type="ECO:0000256" key="1">
    <source>
        <dbReference type="SAM" id="MobiDB-lite"/>
    </source>
</evidence>
<reference evidence="2 3" key="1">
    <citation type="submission" date="2018-10" db="EMBL/GenBank/DDBJ databases">
        <title>A high-quality apple genome assembly.</title>
        <authorList>
            <person name="Hu J."/>
        </authorList>
    </citation>
    <scope>NUCLEOTIDE SEQUENCE [LARGE SCALE GENOMIC DNA]</scope>
    <source>
        <strain evidence="3">cv. HFTH1</strain>
        <tissue evidence="2">Young leaf</tissue>
    </source>
</reference>
<protein>
    <submittedName>
        <fullName evidence="2">Uncharacterized protein</fullName>
    </submittedName>
</protein>
<dbReference type="AlphaFoldDB" id="A0A498JD86"/>
<proteinExistence type="predicted"/>
<comment type="caution">
    <text evidence="2">The sequence shown here is derived from an EMBL/GenBank/DDBJ whole genome shotgun (WGS) entry which is preliminary data.</text>
</comment>
<accession>A0A498JD86</accession>
<keyword evidence="3" id="KW-1185">Reference proteome</keyword>
<feature type="region of interest" description="Disordered" evidence="1">
    <location>
        <begin position="1"/>
        <end position="48"/>
    </location>
</feature>
<evidence type="ECO:0000313" key="3">
    <source>
        <dbReference type="Proteomes" id="UP000290289"/>
    </source>
</evidence>
<sequence length="125" mass="14835">MGHHNNNPPNNKKRSICCRPQSNSTQNQSAVTNGRKPGRKSMEPLTTVRRPTHRWKVVVRTPDLKIYTLFDKAVEYGGTRWEHIKFKVKSRESDPKRERKKTKKWMHGRGKIVGRRKWRSEKEVF</sequence>
<evidence type="ECO:0000313" key="2">
    <source>
        <dbReference type="EMBL" id="RXH92805.1"/>
    </source>
</evidence>
<organism evidence="2 3">
    <name type="scientific">Malus domestica</name>
    <name type="common">Apple</name>
    <name type="synonym">Pyrus malus</name>
    <dbReference type="NCBI Taxonomy" id="3750"/>
    <lineage>
        <taxon>Eukaryota</taxon>
        <taxon>Viridiplantae</taxon>
        <taxon>Streptophyta</taxon>
        <taxon>Embryophyta</taxon>
        <taxon>Tracheophyta</taxon>
        <taxon>Spermatophyta</taxon>
        <taxon>Magnoliopsida</taxon>
        <taxon>eudicotyledons</taxon>
        <taxon>Gunneridae</taxon>
        <taxon>Pentapetalae</taxon>
        <taxon>rosids</taxon>
        <taxon>fabids</taxon>
        <taxon>Rosales</taxon>
        <taxon>Rosaceae</taxon>
        <taxon>Amygdaloideae</taxon>
        <taxon>Maleae</taxon>
        <taxon>Malus</taxon>
    </lineage>
</organism>
<feature type="compositionally biased region" description="Polar residues" evidence="1">
    <location>
        <begin position="20"/>
        <end position="32"/>
    </location>
</feature>
<dbReference type="EMBL" id="RDQH01000334">
    <property type="protein sequence ID" value="RXH92805.1"/>
    <property type="molecule type" value="Genomic_DNA"/>
</dbReference>
<feature type="compositionally biased region" description="Low complexity" evidence="1">
    <location>
        <begin position="1"/>
        <end position="10"/>
    </location>
</feature>
<gene>
    <name evidence="2" type="ORF">DVH24_042579</name>
</gene>
<dbReference type="Proteomes" id="UP000290289">
    <property type="component" value="Chromosome 8"/>
</dbReference>
<name>A0A498JD86_MALDO</name>